<evidence type="ECO:0000256" key="1">
    <source>
        <dbReference type="ARBA" id="ARBA00022729"/>
    </source>
</evidence>
<dbReference type="PANTHER" id="PTHR33376">
    <property type="match status" value="1"/>
</dbReference>
<dbReference type="EMBL" id="JAFFZP010000033">
    <property type="protein sequence ID" value="MBN0989113.1"/>
    <property type="molecule type" value="Genomic_DNA"/>
</dbReference>
<feature type="chain" id="PRO_5046699269" evidence="2">
    <location>
        <begin position="25"/>
        <end position="341"/>
    </location>
</feature>
<protein>
    <submittedName>
        <fullName evidence="3">TRAP transporter substrate-binding protein</fullName>
    </submittedName>
</protein>
<accession>A0ABS2WC09</accession>
<evidence type="ECO:0000256" key="2">
    <source>
        <dbReference type="SAM" id="SignalP"/>
    </source>
</evidence>
<keyword evidence="4" id="KW-1185">Reference proteome</keyword>
<comment type="caution">
    <text evidence="3">The sequence shown here is derived from an EMBL/GenBank/DDBJ whole genome shotgun (WGS) entry which is preliminary data.</text>
</comment>
<dbReference type="RefSeq" id="WP_205211933.1">
    <property type="nucleotide sequence ID" value="NZ_JAFFZO010000037.1"/>
</dbReference>
<dbReference type="InterPro" id="IPR018389">
    <property type="entry name" value="DctP_fam"/>
</dbReference>
<dbReference type="PANTHER" id="PTHR33376:SF15">
    <property type="entry name" value="BLL6794 PROTEIN"/>
    <property type="match status" value="1"/>
</dbReference>
<dbReference type="Proteomes" id="UP000760472">
    <property type="component" value="Unassembled WGS sequence"/>
</dbReference>
<feature type="signal peptide" evidence="2">
    <location>
        <begin position="1"/>
        <end position="24"/>
    </location>
</feature>
<reference evidence="3 4" key="1">
    <citation type="submission" date="2021-02" db="EMBL/GenBank/DDBJ databases">
        <title>A novel species of genus Amphritea isolated from a fishpond in China.</title>
        <authorList>
            <person name="Lu H."/>
        </authorList>
    </citation>
    <scope>NUCLEOTIDE SEQUENCE [LARGE SCALE GENOMIC DNA]</scope>
    <source>
        <strain evidence="3 4">RP18W</strain>
    </source>
</reference>
<dbReference type="NCBIfam" id="NF037995">
    <property type="entry name" value="TRAP_S1"/>
    <property type="match status" value="1"/>
</dbReference>
<name>A0ABS2WC09_9GAMM</name>
<evidence type="ECO:0000313" key="4">
    <source>
        <dbReference type="Proteomes" id="UP000760472"/>
    </source>
</evidence>
<organism evidence="3 4">
    <name type="scientific">Amphritea pacifica</name>
    <dbReference type="NCBI Taxonomy" id="2811233"/>
    <lineage>
        <taxon>Bacteria</taxon>
        <taxon>Pseudomonadati</taxon>
        <taxon>Pseudomonadota</taxon>
        <taxon>Gammaproteobacteria</taxon>
        <taxon>Oceanospirillales</taxon>
        <taxon>Oceanospirillaceae</taxon>
        <taxon>Amphritea</taxon>
    </lineage>
</organism>
<keyword evidence="1 2" id="KW-0732">Signal</keyword>
<proteinExistence type="predicted"/>
<evidence type="ECO:0000313" key="3">
    <source>
        <dbReference type="EMBL" id="MBN0989113.1"/>
    </source>
</evidence>
<dbReference type="InterPro" id="IPR038404">
    <property type="entry name" value="TRAP_DctP_sf"/>
</dbReference>
<gene>
    <name evidence="3" type="ORF">JW498_17230</name>
</gene>
<dbReference type="Gene3D" id="3.40.190.170">
    <property type="entry name" value="Bacterial extracellular solute-binding protein, family 7"/>
    <property type="match status" value="1"/>
</dbReference>
<sequence length="341" mass="36908">MCKLLTRLTAAGLLSAALLSPAQAAEFTIRLGHLWPAVSGPHKNLIQPWADKIEAESGGRISVEVYPSGTLAKPPAQYDAVKNGIMDVTATVQGYSANRFPLTQIVELPGVAKDAVNGSCILQSLLDEKLISEEYEDTKPIFLYTHGPGLLHTRDKLIKVPSDLSGLRIRRPTTVVAELLTELNAQPVGMPAPGSYTAMQRGVIDGVAFPWEAMASFRLNELTNTHTEVGGLYTISFIVTMNKRVYNSLPADLQAIIDKNSGLSWAEKAGEVFDALDVVGKKQAEDAGHEIFTIEGGVNSPDWKPLLDKASQNYIDSLEAKGLPAKKVYQRARELATNCPS</sequence>
<dbReference type="CDD" id="cd13665">
    <property type="entry name" value="PBP2_TRAP_Dctp3_4"/>
    <property type="match status" value="1"/>
</dbReference>
<dbReference type="Pfam" id="PF03480">
    <property type="entry name" value="DctP"/>
    <property type="match status" value="1"/>
</dbReference>